<dbReference type="AlphaFoldDB" id="A0A1F5SP99"/>
<evidence type="ECO:0000313" key="2">
    <source>
        <dbReference type="EMBL" id="OGF28283.1"/>
    </source>
</evidence>
<dbReference type="PROSITE" id="PS50146">
    <property type="entry name" value="DAGK"/>
    <property type="match status" value="1"/>
</dbReference>
<sequence length="245" mass="26070">MHSYIFDYFLGQKKYERIVATIETRLTDLGLQGRNCHVGPLKSLRSIVRDELKNNPKTIVAVGNNATFSGLVNALEGAPVTIGIIPVGSQNSLAELFGLADEDAACTALAGRLIEKIDVGVANGACFISEATIPAQGTIIEINGSYTIEPAGAGIVSVVNLAINPRPGQSARQTNGALGVYIQAQNRGLFKNEPEISFIQTNHVIANNLHGRLFLLDDTTELKPPAAFSIAKAALSVIVGKERCF</sequence>
<name>A0A1F5SP99_9BACT</name>
<feature type="domain" description="DAGKc" evidence="1">
    <location>
        <begin position="45"/>
        <end position="126"/>
    </location>
</feature>
<dbReference type="EMBL" id="MFGC01000013">
    <property type="protein sequence ID" value="OGF28283.1"/>
    <property type="molecule type" value="Genomic_DNA"/>
</dbReference>
<dbReference type="Gene3D" id="3.40.50.10330">
    <property type="entry name" value="Probable inorganic polyphosphate/atp-NAD kinase, domain 1"/>
    <property type="match status" value="1"/>
</dbReference>
<comment type="caution">
    <text evidence="2">The sequence shown here is derived from an EMBL/GenBank/DDBJ whole genome shotgun (WGS) entry which is preliminary data.</text>
</comment>
<dbReference type="InterPro" id="IPR017438">
    <property type="entry name" value="ATP-NAD_kinase_N"/>
</dbReference>
<protein>
    <recommendedName>
        <fullName evidence="1">DAGKc domain-containing protein</fullName>
    </recommendedName>
</protein>
<gene>
    <name evidence="2" type="ORF">A2242_00670</name>
</gene>
<evidence type="ECO:0000313" key="3">
    <source>
        <dbReference type="Proteomes" id="UP000178925"/>
    </source>
</evidence>
<proteinExistence type="predicted"/>
<dbReference type="Pfam" id="PF00781">
    <property type="entry name" value="DAGK_cat"/>
    <property type="match status" value="1"/>
</dbReference>
<accession>A0A1F5SP99</accession>
<dbReference type="GO" id="GO:0016301">
    <property type="term" value="F:kinase activity"/>
    <property type="evidence" value="ECO:0007669"/>
    <property type="project" value="InterPro"/>
</dbReference>
<evidence type="ECO:0000259" key="1">
    <source>
        <dbReference type="PROSITE" id="PS50146"/>
    </source>
</evidence>
<organism evidence="2 3">
    <name type="scientific">Candidatus Falkowbacteria bacterium RIFOXYA2_FULL_47_9</name>
    <dbReference type="NCBI Taxonomy" id="1797995"/>
    <lineage>
        <taxon>Bacteria</taxon>
        <taxon>Candidatus Falkowiibacteriota</taxon>
    </lineage>
</organism>
<dbReference type="InterPro" id="IPR001206">
    <property type="entry name" value="Diacylglycerol_kinase_cat_dom"/>
</dbReference>
<dbReference type="SUPFAM" id="SSF111331">
    <property type="entry name" value="NAD kinase/diacylglycerol kinase-like"/>
    <property type="match status" value="1"/>
</dbReference>
<reference evidence="2 3" key="1">
    <citation type="journal article" date="2016" name="Nat. Commun.">
        <title>Thousands of microbial genomes shed light on interconnected biogeochemical processes in an aquifer system.</title>
        <authorList>
            <person name="Anantharaman K."/>
            <person name="Brown C.T."/>
            <person name="Hug L.A."/>
            <person name="Sharon I."/>
            <person name="Castelle C.J."/>
            <person name="Probst A.J."/>
            <person name="Thomas B.C."/>
            <person name="Singh A."/>
            <person name="Wilkins M.J."/>
            <person name="Karaoz U."/>
            <person name="Brodie E.L."/>
            <person name="Williams K.H."/>
            <person name="Hubbard S.S."/>
            <person name="Banfield J.F."/>
        </authorList>
    </citation>
    <scope>NUCLEOTIDE SEQUENCE [LARGE SCALE GENOMIC DNA]</scope>
</reference>
<dbReference type="Proteomes" id="UP000178925">
    <property type="component" value="Unassembled WGS sequence"/>
</dbReference>
<dbReference type="InterPro" id="IPR016064">
    <property type="entry name" value="NAD/diacylglycerol_kinase_sf"/>
</dbReference>